<sequence>MNKKQKILLGALIPVSAIAVAAVAIPISVHYYYKDWDKRQAEYAEYLSKNPSLLTLKNKIEGLDKNPIKKVKLSYSSNENEDIQNNLTLKLQNHLKNNDKKIKGFYRVVLTSVYVENTDKTADKKQLNNQLISTIHNQKGVFHIVYLPEDFLNDLLINNNYGEEVSAGDLISDFFYHPYEEFDDLIVPFSQGKAGKGYDLVVTEEQLLNNRVGFNINEIAKIQKVTNDKVKRIYFEVRTSPEHNNSLAIMFAYWKKMDKDSKEKHEAPSTYLNIFKYEFQ</sequence>
<dbReference type="EMBL" id="VFSS01000008">
    <property type="protein sequence ID" value="TPE57155.1"/>
    <property type="molecule type" value="Genomic_DNA"/>
</dbReference>
<protein>
    <submittedName>
        <fullName evidence="2">Uncharacterized protein</fullName>
    </submittedName>
</protein>
<gene>
    <name evidence="2" type="ORF">FJO69_02395</name>
</gene>
<proteinExistence type="predicted"/>
<comment type="caution">
    <text evidence="2">The sequence shown here is derived from an EMBL/GenBank/DDBJ whole genome shotgun (WGS) entry which is preliminary data.</text>
</comment>
<feature type="chain" id="PRO_5021282306" evidence="1">
    <location>
        <begin position="22"/>
        <end position="280"/>
    </location>
</feature>
<organism evidence="2 3">
    <name type="scientific">[Mycoplasma] falconis</name>
    <dbReference type="NCBI Taxonomy" id="92403"/>
    <lineage>
        <taxon>Bacteria</taxon>
        <taxon>Bacillati</taxon>
        <taxon>Mycoplasmatota</taxon>
        <taxon>Mycoplasmoidales</taxon>
        <taxon>Metamycoplasmataceae</taxon>
        <taxon>Metamycoplasma</taxon>
    </lineage>
</organism>
<name>A0A501X9B9_9BACT</name>
<feature type="signal peptide" evidence="1">
    <location>
        <begin position="1"/>
        <end position="21"/>
    </location>
</feature>
<evidence type="ECO:0000313" key="2">
    <source>
        <dbReference type="EMBL" id="TPE57155.1"/>
    </source>
</evidence>
<reference evidence="2 3" key="1">
    <citation type="submission" date="2019-06" db="EMBL/GenBank/DDBJ databases">
        <title>Mycoplasma falconis type strain whole genome sequence.</title>
        <authorList>
            <person name="Spergser J."/>
        </authorList>
    </citation>
    <scope>NUCLEOTIDE SEQUENCE [LARGE SCALE GENOMIC DNA]</scope>
    <source>
        <strain evidence="2 3">ATCC 51372</strain>
    </source>
</reference>
<evidence type="ECO:0000313" key="3">
    <source>
        <dbReference type="Proteomes" id="UP000319776"/>
    </source>
</evidence>
<keyword evidence="1" id="KW-0732">Signal</keyword>
<dbReference type="Proteomes" id="UP000319776">
    <property type="component" value="Unassembled WGS sequence"/>
</dbReference>
<dbReference type="AlphaFoldDB" id="A0A501X9B9"/>
<accession>A0A501X9B9</accession>
<keyword evidence="3" id="KW-1185">Reference proteome</keyword>
<dbReference type="RefSeq" id="WP_140781456.1">
    <property type="nucleotide sequence ID" value="NZ_VFSS01000008.1"/>
</dbReference>
<evidence type="ECO:0000256" key="1">
    <source>
        <dbReference type="SAM" id="SignalP"/>
    </source>
</evidence>